<dbReference type="PANTHER" id="PTHR12175">
    <property type="entry name" value="AD039 HT014 THIOREDOXIN FAMILY TRP26"/>
    <property type="match status" value="1"/>
</dbReference>
<dbReference type="Gene3D" id="2.60.120.470">
    <property type="entry name" value="PITH domain"/>
    <property type="match status" value="1"/>
</dbReference>
<dbReference type="PROSITE" id="PS51532">
    <property type="entry name" value="PITH"/>
    <property type="match status" value="1"/>
</dbReference>
<dbReference type="InterPro" id="IPR008979">
    <property type="entry name" value="Galactose-bd-like_sf"/>
</dbReference>
<accession>A0A316W976</accession>
<name>A0A316W976_9BASI</name>
<dbReference type="AlphaFoldDB" id="A0A316W976"/>
<proteinExistence type="inferred from homology"/>
<dbReference type="GO" id="GO:0005737">
    <property type="term" value="C:cytoplasm"/>
    <property type="evidence" value="ECO:0007669"/>
    <property type="project" value="UniProtKB-ARBA"/>
</dbReference>
<keyword evidence="4" id="KW-1185">Reference proteome</keyword>
<gene>
    <name evidence="3" type="ORF">IE81DRAFT_320498</name>
</gene>
<dbReference type="OrthoDB" id="2635at2759"/>
<evidence type="ECO:0000256" key="1">
    <source>
        <dbReference type="ARBA" id="ARBA00025788"/>
    </source>
</evidence>
<dbReference type="Pfam" id="PF06201">
    <property type="entry name" value="PITH"/>
    <property type="match status" value="1"/>
</dbReference>
<dbReference type="InParanoid" id="A0A316W976"/>
<dbReference type="GO" id="GO:0005634">
    <property type="term" value="C:nucleus"/>
    <property type="evidence" value="ECO:0007669"/>
    <property type="project" value="TreeGrafter"/>
</dbReference>
<dbReference type="FunCoup" id="A0A316W976">
    <property type="interactions" value="481"/>
</dbReference>
<protein>
    <submittedName>
        <fullName evidence="3">DUF1000-domain-containing protein</fullName>
    </submittedName>
</protein>
<dbReference type="Proteomes" id="UP000245783">
    <property type="component" value="Unassembled WGS sequence"/>
</dbReference>
<dbReference type="EMBL" id="KZ819356">
    <property type="protein sequence ID" value="PWN45311.1"/>
    <property type="molecule type" value="Genomic_DNA"/>
</dbReference>
<organism evidence="3 4">
    <name type="scientific">Ceraceosorus guamensis</name>
    <dbReference type="NCBI Taxonomy" id="1522189"/>
    <lineage>
        <taxon>Eukaryota</taxon>
        <taxon>Fungi</taxon>
        <taxon>Dikarya</taxon>
        <taxon>Basidiomycota</taxon>
        <taxon>Ustilaginomycotina</taxon>
        <taxon>Exobasidiomycetes</taxon>
        <taxon>Ceraceosorales</taxon>
        <taxon>Ceraceosoraceae</taxon>
        <taxon>Ceraceosorus</taxon>
    </lineage>
</organism>
<comment type="similarity">
    <text evidence="1">Belongs to the PITHD1 family.</text>
</comment>
<evidence type="ECO:0000313" key="4">
    <source>
        <dbReference type="Proteomes" id="UP000245783"/>
    </source>
</evidence>
<dbReference type="PANTHER" id="PTHR12175:SF1">
    <property type="entry name" value="PITH DOMAIN-CONTAINING PROTEIN 1"/>
    <property type="match status" value="1"/>
</dbReference>
<dbReference type="InterPro" id="IPR010400">
    <property type="entry name" value="PITH_dom"/>
</dbReference>
<reference evidence="3 4" key="1">
    <citation type="journal article" date="2018" name="Mol. Biol. Evol.">
        <title>Broad Genomic Sampling Reveals a Smut Pathogenic Ancestry of the Fungal Clade Ustilaginomycotina.</title>
        <authorList>
            <person name="Kijpornyongpan T."/>
            <person name="Mondo S.J."/>
            <person name="Barry K."/>
            <person name="Sandor L."/>
            <person name="Lee J."/>
            <person name="Lipzen A."/>
            <person name="Pangilinan J."/>
            <person name="LaButti K."/>
            <person name="Hainaut M."/>
            <person name="Henrissat B."/>
            <person name="Grigoriev I.V."/>
            <person name="Spatafora J.W."/>
            <person name="Aime M.C."/>
        </authorList>
    </citation>
    <scope>NUCLEOTIDE SEQUENCE [LARGE SCALE GENOMIC DNA]</scope>
    <source>
        <strain evidence="3 4">MCA 4658</strain>
    </source>
</reference>
<dbReference type="InterPro" id="IPR045099">
    <property type="entry name" value="PITH1-like"/>
</dbReference>
<sequence length="220" mass="23909">MPHGHDHGHGHGHACGCEHDDDDHLKQGEGQQDSLFLSIDIPRVTCLNEARPSSCQRIFKPWDKRNEESLESCLESDADDQILLRIPFTSSVKLRALLLKAGPAGQTPAKLHLYSNAPATLDFDDANAGVPKPTQSIESVALARDVVEYPLRAPKFPAVSELLIFIPAGSGDETVRIDYIGFRGESLGPRGEAPTNIVYESAPQVKDHAKAGTENTNRLG</sequence>
<dbReference type="SUPFAM" id="SSF49785">
    <property type="entry name" value="Galactose-binding domain-like"/>
    <property type="match status" value="1"/>
</dbReference>
<dbReference type="RefSeq" id="XP_025372471.1">
    <property type="nucleotide sequence ID" value="XM_025513046.1"/>
</dbReference>
<dbReference type="GeneID" id="37034916"/>
<evidence type="ECO:0000259" key="2">
    <source>
        <dbReference type="PROSITE" id="PS51532"/>
    </source>
</evidence>
<feature type="domain" description="PITH" evidence="2">
    <location>
        <begin position="24"/>
        <end position="202"/>
    </location>
</feature>
<evidence type="ECO:0000313" key="3">
    <source>
        <dbReference type="EMBL" id="PWN45311.1"/>
    </source>
</evidence>
<dbReference type="InterPro" id="IPR037047">
    <property type="entry name" value="PITH_dom_sf"/>
</dbReference>